<feature type="compositionally biased region" description="Gly residues" evidence="1">
    <location>
        <begin position="153"/>
        <end position="162"/>
    </location>
</feature>
<feature type="transmembrane region" description="Helical" evidence="2">
    <location>
        <begin position="27"/>
        <end position="46"/>
    </location>
</feature>
<protein>
    <submittedName>
        <fullName evidence="4">Lectin-like glycine/serine-rich protein</fullName>
    </submittedName>
</protein>
<dbReference type="KEGG" id="scl:sce4417"/>
<evidence type="ECO:0000256" key="1">
    <source>
        <dbReference type="SAM" id="MobiDB-lite"/>
    </source>
</evidence>
<dbReference type="HOGENOM" id="CLU_059191_0_0_7"/>
<dbReference type="STRING" id="448385.sce4417"/>
<feature type="compositionally biased region" description="Gly residues" evidence="1">
    <location>
        <begin position="73"/>
        <end position="89"/>
    </location>
</feature>
<keyword evidence="2" id="KW-1133">Transmembrane helix</keyword>
<evidence type="ECO:0000313" key="5">
    <source>
        <dbReference type="Proteomes" id="UP000002139"/>
    </source>
</evidence>
<feature type="compositionally biased region" description="Low complexity" evidence="1">
    <location>
        <begin position="163"/>
        <end position="178"/>
    </location>
</feature>
<keyword evidence="2" id="KW-0812">Transmembrane</keyword>
<evidence type="ECO:0000256" key="2">
    <source>
        <dbReference type="SAM" id="Phobius"/>
    </source>
</evidence>
<gene>
    <name evidence="4" type="ordered locus">sce4417</name>
</gene>
<organism evidence="4 5">
    <name type="scientific">Sorangium cellulosum (strain So ce56)</name>
    <name type="common">Polyangium cellulosum (strain So ce56)</name>
    <dbReference type="NCBI Taxonomy" id="448385"/>
    <lineage>
        <taxon>Bacteria</taxon>
        <taxon>Pseudomonadati</taxon>
        <taxon>Myxococcota</taxon>
        <taxon>Polyangia</taxon>
        <taxon>Polyangiales</taxon>
        <taxon>Polyangiaceae</taxon>
        <taxon>Sorangium</taxon>
    </lineage>
</organism>
<proteinExistence type="predicted"/>
<feature type="compositionally biased region" description="Low complexity" evidence="1">
    <location>
        <begin position="90"/>
        <end position="105"/>
    </location>
</feature>
<feature type="compositionally biased region" description="Gly residues" evidence="1">
    <location>
        <begin position="106"/>
        <end position="116"/>
    </location>
</feature>
<dbReference type="Gene3D" id="2.60.120.200">
    <property type="match status" value="1"/>
</dbReference>
<accession>A9F3G3</accession>
<dbReference type="EMBL" id="AM746676">
    <property type="protein sequence ID" value="CAN94580.1"/>
    <property type="molecule type" value="Genomic_DNA"/>
</dbReference>
<feature type="domain" description="Cip1-like core" evidence="3">
    <location>
        <begin position="214"/>
        <end position="385"/>
    </location>
</feature>
<reference evidence="4 5" key="1">
    <citation type="journal article" date="2007" name="Nat. Biotechnol.">
        <title>Complete genome sequence of the myxobacterium Sorangium cellulosum.</title>
        <authorList>
            <person name="Schneiker S."/>
            <person name="Perlova O."/>
            <person name="Kaiser O."/>
            <person name="Gerth K."/>
            <person name="Alici A."/>
            <person name="Altmeyer M.O."/>
            <person name="Bartels D."/>
            <person name="Bekel T."/>
            <person name="Beyer S."/>
            <person name="Bode E."/>
            <person name="Bode H.B."/>
            <person name="Bolten C.J."/>
            <person name="Choudhuri J.V."/>
            <person name="Doss S."/>
            <person name="Elnakady Y.A."/>
            <person name="Frank B."/>
            <person name="Gaigalat L."/>
            <person name="Goesmann A."/>
            <person name="Groeger C."/>
            <person name="Gross F."/>
            <person name="Jelsbak L."/>
            <person name="Jelsbak L."/>
            <person name="Kalinowski J."/>
            <person name="Kegler C."/>
            <person name="Knauber T."/>
            <person name="Konietzny S."/>
            <person name="Kopp M."/>
            <person name="Krause L."/>
            <person name="Krug D."/>
            <person name="Linke B."/>
            <person name="Mahmud T."/>
            <person name="Martinez-Arias R."/>
            <person name="McHardy A.C."/>
            <person name="Merai M."/>
            <person name="Meyer F."/>
            <person name="Mormann S."/>
            <person name="Munoz-Dorado J."/>
            <person name="Perez J."/>
            <person name="Pradella S."/>
            <person name="Rachid S."/>
            <person name="Raddatz G."/>
            <person name="Rosenau F."/>
            <person name="Rueckert C."/>
            <person name="Sasse F."/>
            <person name="Scharfe M."/>
            <person name="Schuster S.C."/>
            <person name="Suen G."/>
            <person name="Treuner-Lange A."/>
            <person name="Velicer G.J."/>
            <person name="Vorholter F.-J."/>
            <person name="Weissman K.J."/>
            <person name="Welch R.D."/>
            <person name="Wenzel S.C."/>
            <person name="Whitworth D.E."/>
            <person name="Wilhelm S."/>
            <person name="Wittmann C."/>
            <person name="Bloecker H."/>
            <person name="Puehler A."/>
            <person name="Mueller R."/>
        </authorList>
    </citation>
    <scope>NUCLEOTIDE SEQUENCE [LARGE SCALE GENOMIC DNA]</scope>
    <source>
        <strain evidence="5">So ce56</strain>
    </source>
</reference>
<dbReference type="AlphaFoldDB" id="A9F3G3"/>
<feature type="region of interest" description="Disordered" evidence="1">
    <location>
        <begin position="61"/>
        <end position="180"/>
    </location>
</feature>
<dbReference type="Proteomes" id="UP000002139">
    <property type="component" value="Chromosome"/>
</dbReference>
<feature type="compositionally biased region" description="Low complexity" evidence="1">
    <location>
        <begin position="117"/>
        <end position="131"/>
    </location>
</feature>
<dbReference type="Pfam" id="PF21340">
    <property type="entry name" value="Polysacc_lyase-like"/>
    <property type="match status" value="1"/>
</dbReference>
<evidence type="ECO:0000313" key="4">
    <source>
        <dbReference type="EMBL" id="CAN94580.1"/>
    </source>
</evidence>
<feature type="compositionally biased region" description="Low complexity" evidence="1">
    <location>
        <begin position="139"/>
        <end position="152"/>
    </location>
</feature>
<keyword evidence="5" id="KW-1185">Reference proteome</keyword>
<keyword evidence="2" id="KW-0472">Membrane</keyword>
<dbReference type="eggNOG" id="COG5297">
    <property type="taxonomic scope" value="Bacteria"/>
</dbReference>
<sequence>MPITCRCGQCPRGGCNREDMAKRLRPVWLWAATAWMGGGCAALVGLEDSYYQLDGSEGSGGNIGDPATSGSANPGGSGGADPGAGGSDGGSTSSSATASGGTDPSGSGGAAPGTGGSDSTSTSSSATASGGADPGTGGSDSSTSSSATASGGADPGGSGGADPGASAGGNDSSSTSSGITDPGRCSIFCSDFEGGSLPSEIQFFPDYLRPRMGEFVTLDSTGHSGTRSVKVSGTDFSQMLGVAVPSNFWGRIYLKSATDIQMGHNTYVAAVDGNGDPNNGEQIRIGEHQCQLELNRKSDDKEMLSNGGMYMCSGGVKLVANTWYCLEFHYDGPGRSVSVFVDGAEVNAMHVTDWGPYDYKLFKFGFEKYHGGAKTMWYDDLALHSERVGCGT</sequence>
<dbReference type="InterPro" id="IPR048955">
    <property type="entry name" value="Cip1-like_core"/>
</dbReference>
<dbReference type="BioCyc" id="SCEL448385:SCE_RS48945-MONOMER"/>
<name>A9F3G3_SORC5</name>
<evidence type="ECO:0000259" key="3">
    <source>
        <dbReference type="Pfam" id="PF21340"/>
    </source>
</evidence>